<dbReference type="PROSITE" id="PS51379">
    <property type="entry name" value="4FE4S_FER_2"/>
    <property type="match status" value="3"/>
</dbReference>
<evidence type="ECO:0000256" key="7">
    <source>
        <dbReference type="ARBA" id="ARBA00023014"/>
    </source>
</evidence>
<dbReference type="InterPro" id="IPR050954">
    <property type="entry name" value="ET_IronSulfur_Cluster-Binding"/>
</dbReference>
<dbReference type="AlphaFoldDB" id="S7UPY5"/>
<dbReference type="STRING" id="1121439.dsat_1637"/>
<name>S7UPY5_9BACT</name>
<evidence type="ECO:0000256" key="2">
    <source>
        <dbReference type="ARBA" id="ARBA00022485"/>
    </source>
</evidence>
<dbReference type="RefSeq" id="WP_020885523.1">
    <property type="nucleotide sequence ID" value="NZ_ATHI01000001.1"/>
</dbReference>
<evidence type="ECO:0000256" key="4">
    <source>
        <dbReference type="ARBA" id="ARBA00022737"/>
    </source>
</evidence>
<sequence length="167" mass="18435">MSKYMIKTNKDRCISCKACEVHCKLKNRVPVGAKLGLLVSMGPVSRAGSPAYLNQFLPCFQCEKPWCVAACPTGAMSRREEDGIVFVEQDLCVGCKACIMACPWEIPQFNEQSGTVIKCDFCRDRLDEGKKPACVTACTSHALDFLQPNVDSAGVRRAYALEKFLNL</sequence>
<keyword evidence="1" id="KW-0813">Transport</keyword>
<protein>
    <submittedName>
        <fullName evidence="9">4Fe-4S ferredoxin, iron-sulpur binding domain-containing protein</fullName>
    </submittedName>
</protein>
<evidence type="ECO:0000313" key="10">
    <source>
        <dbReference type="Proteomes" id="UP000014975"/>
    </source>
</evidence>
<dbReference type="PROSITE" id="PS00198">
    <property type="entry name" value="4FE4S_FER_1"/>
    <property type="match status" value="1"/>
</dbReference>
<evidence type="ECO:0000256" key="3">
    <source>
        <dbReference type="ARBA" id="ARBA00022723"/>
    </source>
</evidence>
<keyword evidence="7" id="KW-0411">Iron-sulfur</keyword>
<gene>
    <name evidence="9" type="ORF">dsat_1637</name>
</gene>
<dbReference type="SUPFAM" id="SSF54862">
    <property type="entry name" value="4Fe-4S ferredoxins"/>
    <property type="match status" value="1"/>
</dbReference>
<feature type="domain" description="4Fe-4S ferredoxin-type" evidence="8">
    <location>
        <begin position="49"/>
        <end position="81"/>
    </location>
</feature>
<accession>S7UPY5</accession>
<keyword evidence="2" id="KW-0004">4Fe-4S</keyword>
<comment type="caution">
    <text evidence="9">The sequence shown here is derived from an EMBL/GenBank/DDBJ whole genome shotgun (WGS) entry which is preliminary data.</text>
</comment>
<dbReference type="EMBL" id="ATHI01000001">
    <property type="protein sequence ID" value="EPR36109.1"/>
    <property type="molecule type" value="Genomic_DNA"/>
</dbReference>
<dbReference type="PATRIC" id="fig|1121439.3.peg.17"/>
<dbReference type="CDD" id="cd10553">
    <property type="entry name" value="PhsB_like"/>
    <property type="match status" value="1"/>
</dbReference>
<evidence type="ECO:0000256" key="5">
    <source>
        <dbReference type="ARBA" id="ARBA00022982"/>
    </source>
</evidence>
<keyword evidence="5" id="KW-0249">Electron transport</keyword>
<proteinExistence type="predicted"/>
<keyword evidence="10" id="KW-1185">Reference proteome</keyword>
<organism evidence="9 10">
    <name type="scientific">Alkalidesulfovibrio alkalitolerans DSM 16529</name>
    <dbReference type="NCBI Taxonomy" id="1121439"/>
    <lineage>
        <taxon>Bacteria</taxon>
        <taxon>Pseudomonadati</taxon>
        <taxon>Thermodesulfobacteriota</taxon>
        <taxon>Desulfovibrionia</taxon>
        <taxon>Desulfovibrionales</taxon>
        <taxon>Desulfovibrionaceae</taxon>
        <taxon>Alkalidesulfovibrio</taxon>
    </lineage>
</organism>
<reference evidence="9 10" key="1">
    <citation type="journal article" date="2013" name="Genome Announc.">
        <title>Draft genome sequences for three mercury-methylating, sulfate-reducing bacteria.</title>
        <authorList>
            <person name="Brown S.D."/>
            <person name="Hurt R.A.Jr."/>
            <person name="Gilmour C.C."/>
            <person name="Elias D.A."/>
        </authorList>
    </citation>
    <scope>NUCLEOTIDE SEQUENCE [LARGE SCALE GENOMIC DNA]</scope>
    <source>
        <strain evidence="9 10">DSM 16529</strain>
    </source>
</reference>
<dbReference type="GO" id="GO:0046872">
    <property type="term" value="F:metal ion binding"/>
    <property type="evidence" value="ECO:0007669"/>
    <property type="project" value="UniProtKB-KW"/>
</dbReference>
<evidence type="ECO:0000256" key="1">
    <source>
        <dbReference type="ARBA" id="ARBA00022448"/>
    </source>
</evidence>
<dbReference type="PANTHER" id="PTHR43177:SF5">
    <property type="entry name" value="ANAEROBIC DIMETHYL SULFOXIDE REDUCTASE CHAIN B-RELATED"/>
    <property type="match status" value="1"/>
</dbReference>
<dbReference type="Pfam" id="PF13247">
    <property type="entry name" value="Fer4_11"/>
    <property type="match status" value="1"/>
</dbReference>
<evidence type="ECO:0000313" key="9">
    <source>
        <dbReference type="EMBL" id="EPR36109.1"/>
    </source>
</evidence>
<dbReference type="eggNOG" id="COG0437">
    <property type="taxonomic scope" value="Bacteria"/>
</dbReference>
<dbReference type="Pfam" id="PF12800">
    <property type="entry name" value="Fer4_4"/>
    <property type="match status" value="1"/>
</dbReference>
<feature type="domain" description="4Fe-4S ferredoxin-type" evidence="8">
    <location>
        <begin position="4"/>
        <end position="34"/>
    </location>
</feature>
<feature type="domain" description="4Fe-4S ferredoxin-type" evidence="8">
    <location>
        <begin position="83"/>
        <end position="112"/>
    </location>
</feature>
<dbReference type="InterPro" id="IPR017896">
    <property type="entry name" value="4Fe4S_Fe-S-bd"/>
</dbReference>
<dbReference type="Proteomes" id="UP000014975">
    <property type="component" value="Unassembled WGS sequence"/>
</dbReference>
<evidence type="ECO:0000259" key="8">
    <source>
        <dbReference type="PROSITE" id="PS51379"/>
    </source>
</evidence>
<dbReference type="Gene3D" id="3.30.70.20">
    <property type="match status" value="2"/>
</dbReference>
<dbReference type="OrthoDB" id="9789030at2"/>
<keyword evidence="3" id="KW-0479">Metal-binding</keyword>
<evidence type="ECO:0000256" key="6">
    <source>
        <dbReference type="ARBA" id="ARBA00023004"/>
    </source>
</evidence>
<dbReference type="GO" id="GO:0051539">
    <property type="term" value="F:4 iron, 4 sulfur cluster binding"/>
    <property type="evidence" value="ECO:0007669"/>
    <property type="project" value="UniProtKB-KW"/>
</dbReference>
<keyword evidence="4" id="KW-0677">Repeat</keyword>
<keyword evidence="6" id="KW-0408">Iron</keyword>
<dbReference type="PANTHER" id="PTHR43177">
    <property type="entry name" value="PROTEIN NRFC"/>
    <property type="match status" value="1"/>
</dbReference>
<dbReference type="InterPro" id="IPR017900">
    <property type="entry name" value="4Fe4S_Fe_S_CS"/>
</dbReference>